<dbReference type="AlphaFoldDB" id="A0A3D9SI48"/>
<evidence type="ECO:0000313" key="1">
    <source>
        <dbReference type="EMBL" id="REE95367.1"/>
    </source>
</evidence>
<dbReference type="SUPFAM" id="SSF54211">
    <property type="entry name" value="Ribosomal protein S5 domain 2-like"/>
    <property type="match status" value="1"/>
</dbReference>
<proteinExistence type="predicted"/>
<dbReference type="InterPro" id="IPR020568">
    <property type="entry name" value="Ribosomal_Su5_D2-typ_SF"/>
</dbReference>
<dbReference type="EMBL" id="QTTT01000001">
    <property type="protein sequence ID" value="REE95367.1"/>
    <property type="molecule type" value="Genomic_DNA"/>
</dbReference>
<keyword evidence="2" id="KW-1185">Reference proteome</keyword>
<reference evidence="1 2" key="1">
    <citation type="submission" date="2018-08" db="EMBL/GenBank/DDBJ databases">
        <title>Sequencing the genomes of 1000 actinobacteria strains.</title>
        <authorList>
            <person name="Klenk H.-P."/>
        </authorList>
    </citation>
    <scope>NUCLEOTIDE SEQUENCE [LARGE SCALE GENOMIC DNA]</scope>
    <source>
        <strain evidence="1 2">DSM 43927</strain>
    </source>
</reference>
<evidence type="ECO:0000313" key="2">
    <source>
        <dbReference type="Proteomes" id="UP000256661"/>
    </source>
</evidence>
<name>A0A3D9SI48_9ACTN</name>
<organism evidence="1 2">
    <name type="scientific">Thermomonospora umbrina</name>
    <dbReference type="NCBI Taxonomy" id="111806"/>
    <lineage>
        <taxon>Bacteria</taxon>
        <taxon>Bacillati</taxon>
        <taxon>Actinomycetota</taxon>
        <taxon>Actinomycetes</taxon>
        <taxon>Streptosporangiales</taxon>
        <taxon>Thermomonosporaceae</taxon>
        <taxon>Thermomonospora</taxon>
    </lineage>
</organism>
<sequence>MSPGAPVPDGVGLMRSAGLAARLDTDPEVRLTGHVYGQEYDDVPEGAWRAPGELTLLGGPKAALTVALPWGAIVVAASHRGRSELYSLNHHDRRVAQAPDDLPPWARPCQRALDAAPTDAGLRMVVNRVLPHPMALLSGAETFNAVSLALRDLYGLDLPVDAYAPAQAVLACAGAEPEPVPFDLRAAGLRLVLIEVGSATGAPGPAAVTSPHEVVAAAQDLLALGPALTRAHRWGTEPLDAALDAAVAAGALGGRAIGCCVVALAPMSRMRDIREAVTARLVGVARRPPRFLTAVPADGAHRVA</sequence>
<dbReference type="OrthoDB" id="3471912at2"/>
<comment type="caution">
    <text evidence="1">The sequence shown here is derived from an EMBL/GenBank/DDBJ whole genome shotgun (WGS) entry which is preliminary data.</text>
</comment>
<accession>A0A3D9SI48</accession>
<gene>
    <name evidence="1" type="ORF">DFJ69_0754</name>
</gene>
<protein>
    <recommendedName>
        <fullName evidence="3">Galactokinase</fullName>
    </recommendedName>
</protein>
<dbReference type="SUPFAM" id="SSF55060">
    <property type="entry name" value="GHMP Kinase, C-terminal domain"/>
    <property type="match status" value="1"/>
</dbReference>
<dbReference type="RefSeq" id="WP_116021179.1">
    <property type="nucleotide sequence ID" value="NZ_QTTT01000001.1"/>
</dbReference>
<dbReference type="Proteomes" id="UP000256661">
    <property type="component" value="Unassembled WGS sequence"/>
</dbReference>
<dbReference type="InterPro" id="IPR036554">
    <property type="entry name" value="GHMP_kinase_C_sf"/>
</dbReference>
<evidence type="ECO:0008006" key="3">
    <source>
        <dbReference type="Google" id="ProtNLM"/>
    </source>
</evidence>